<reference evidence="2" key="1">
    <citation type="submission" date="2023-07" db="EMBL/GenBank/DDBJ databases">
        <title>Chromosome-level Genome Assembly of Striped Snakehead (Channa striata).</title>
        <authorList>
            <person name="Liu H."/>
        </authorList>
    </citation>
    <scope>NUCLEOTIDE SEQUENCE</scope>
    <source>
        <strain evidence="2">Gz</strain>
        <tissue evidence="2">Muscle</tissue>
    </source>
</reference>
<protein>
    <recommendedName>
        <fullName evidence="4">TPX2 central domain-containing protein</fullName>
    </recommendedName>
</protein>
<feature type="compositionally biased region" description="Basic residues" evidence="1">
    <location>
        <begin position="141"/>
        <end position="154"/>
    </location>
</feature>
<dbReference type="EMBL" id="JAUPFM010000005">
    <property type="protein sequence ID" value="KAK2850802.1"/>
    <property type="molecule type" value="Genomic_DNA"/>
</dbReference>
<evidence type="ECO:0000313" key="3">
    <source>
        <dbReference type="Proteomes" id="UP001187415"/>
    </source>
</evidence>
<comment type="caution">
    <text evidence="2">The sequence shown here is derived from an EMBL/GenBank/DDBJ whole genome shotgun (WGS) entry which is preliminary data.</text>
</comment>
<feature type="region of interest" description="Disordered" evidence="1">
    <location>
        <begin position="269"/>
        <end position="298"/>
    </location>
</feature>
<evidence type="ECO:0000256" key="1">
    <source>
        <dbReference type="SAM" id="MobiDB-lite"/>
    </source>
</evidence>
<accession>A0AA88N8N4</accession>
<feature type="compositionally biased region" description="Polar residues" evidence="1">
    <location>
        <begin position="93"/>
        <end position="102"/>
    </location>
</feature>
<evidence type="ECO:0000313" key="2">
    <source>
        <dbReference type="EMBL" id="KAK2850802.1"/>
    </source>
</evidence>
<name>A0AA88N8N4_CHASR</name>
<keyword evidence="3" id="KW-1185">Reference proteome</keyword>
<feature type="compositionally biased region" description="Polar residues" evidence="1">
    <location>
        <begin position="155"/>
        <end position="168"/>
    </location>
</feature>
<dbReference type="Proteomes" id="UP001187415">
    <property type="component" value="Unassembled WGS sequence"/>
</dbReference>
<sequence>MAESDSGDVSERYEFDAPSHVVDLKELETADNDDKWFEQQAGGANPQLITPSRSDWPFTRTDIPNLPRAVVNPQVKTDEDAGHVKAASPPPNIVTSWGTETQGAARPRRMANQPPAQPRRVSKRKEITNTVAAPQLAAPPSKKHKKSPVARPARKSSSVLRRSVQRNSRAAPKTHAAPASNTANTEQCSSEEQELERIRNLQKEVALHRKKNEASYKAALAGNPPPKKAVLSTTVPKEFHFNTDARIKSTASSSSQHKEMDFISQLRKAASPVKTVKGATVPKPFNLSTGNKRKMEESDAYVPMAERIESSRNAPQNATIYAVARVRREGHHQSKVTT</sequence>
<feature type="compositionally biased region" description="Basic and acidic residues" evidence="1">
    <location>
        <begin position="195"/>
        <end position="206"/>
    </location>
</feature>
<gene>
    <name evidence="2" type="ORF">Q5P01_007078</name>
</gene>
<organism evidence="2 3">
    <name type="scientific">Channa striata</name>
    <name type="common">Snakehead murrel</name>
    <name type="synonym">Ophicephalus striatus</name>
    <dbReference type="NCBI Taxonomy" id="64152"/>
    <lineage>
        <taxon>Eukaryota</taxon>
        <taxon>Metazoa</taxon>
        <taxon>Chordata</taxon>
        <taxon>Craniata</taxon>
        <taxon>Vertebrata</taxon>
        <taxon>Euteleostomi</taxon>
        <taxon>Actinopterygii</taxon>
        <taxon>Neopterygii</taxon>
        <taxon>Teleostei</taxon>
        <taxon>Neoteleostei</taxon>
        <taxon>Acanthomorphata</taxon>
        <taxon>Anabantaria</taxon>
        <taxon>Anabantiformes</taxon>
        <taxon>Channoidei</taxon>
        <taxon>Channidae</taxon>
        <taxon>Channa</taxon>
    </lineage>
</organism>
<dbReference type="AlphaFoldDB" id="A0AA88N8N4"/>
<feature type="compositionally biased region" description="Polar residues" evidence="1">
    <location>
        <begin position="179"/>
        <end position="188"/>
    </location>
</feature>
<proteinExistence type="predicted"/>
<evidence type="ECO:0008006" key="4">
    <source>
        <dbReference type="Google" id="ProtNLM"/>
    </source>
</evidence>
<feature type="region of interest" description="Disordered" evidence="1">
    <location>
        <begin position="39"/>
        <end position="206"/>
    </location>
</feature>